<dbReference type="Pfam" id="PF00675">
    <property type="entry name" value="Peptidase_M16"/>
    <property type="match status" value="1"/>
</dbReference>
<comment type="cofactor">
    <cofactor evidence="1">
        <name>Zn(2+)</name>
        <dbReference type="ChEBI" id="CHEBI:29105"/>
    </cofactor>
</comment>
<protein>
    <submittedName>
        <fullName evidence="14">Insulin-degrading enzyme-like 1, peroxisomal isoform X1</fullName>
    </submittedName>
</protein>
<name>A0A6P5F7K0_ANACO</name>
<dbReference type="InterPro" id="IPR054734">
    <property type="entry name" value="PqqF-like_C_4"/>
</dbReference>
<evidence type="ECO:0000256" key="1">
    <source>
        <dbReference type="ARBA" id="ARBA00001947"/>
    </source>
</evidence>
<dbReference type="OrthoDB" id="952271at2759"/>
<evidence type="ECO:0000256" key="8">
    <source>
        <dbReference type="RuleBase" id="RU004447"/>
    </source>
</evidence>
<feature type="domain" description="Coenzyme PQQ synthesis protein F-like C-terminal lobe" evidence="12">
    <location>
        <begin position="773"/>
        <end position="868"/>
    </location>
</feature>
<comment type="similarity">
    <text evidence="2 8">Belongs to the peptidase M16 family.</text>
</comment>
<feature type="domain" description="Peptidase M16 N-terminal" evidence="9">
    <location>
        <begin position="31"/>
        <end position="165"/>
    </location>
</feature>
<keyword evidence="6" id="KW-0862">Zinc</keyword>
<keyword evidence="7" id="KW-0482">Metalloprotease</keyword>
<evidence type="ECO:0000256" key="5">
    <source>
        <dbReference type="ARBA" id="ARBA00022801"/>
    </source>
</evidence>
<proteinExistence type="inferred from homology"/>
<evidence type="ECO:0000256" key="3">
    <source>
        <dbReference type="ARBA" id="ARBA00022670"/>
    </source>
</evidence>
<dbReference type="FunFam" id="3.30.830.10:FF:000005">
    <property type="entry name" value="nardilysin isoform X1"/>
    <property type="match status" value="1"/>
</dbReference>
<dbReference type="SUPFAM" id="SSF63411">
    <property type="entry name" value="LuxS/MPP-like metallohydrolase"/>
    <property type="match status" value="4"/>
</dbReference>
<dbReference type="InterPro" id="IPR011249">
    <property type="entry name" value="Metalloenz_LuxS/M16"/>
</dbReference>
<dbReference type="GO" id="GO:0004222">
    <property type="term" value="F:metalloendopeptidase activity"/>
    <property type="evidence" value="ECO:0007669"/>
    <property type="project" value="InterPro"/>
</dbReference>
<dbReference type="RefSeq" id="XP_020092161.1">
    <property type="nucleotide sequence ID" value="XM_020236572.1"/>
</dbReference>
<dbReference type="FunFam" id="3.30.830.10:FF:000003">
    <property type="entry name" value="Insulin-degrading enzyme"/>
    <property type="match status" value="1"/>
</dbReference>
<feature type="domain" description="Peptidase M16 middle/third" evidence="11">
    <location>
        <begin position="378"/>
        <end position="657"/>
    </location>
</feature>
<dbReference type="PANTHER" id="PTHR43690">
    <property type="entry name" value="NARDILYSIN"/>
    <property type="match status" value="1"/>
</dbReference>
<dbReference type="InterPro" id="IPR032632">
    <property type="entry name" value="Peptidase_M16_M"/>
</dbReference>
<feature type="domain" description="Peptidase M16 C-terminal" evidence="10">
    <location>
        <begin position="196"/>
        <end position="370"/>
    </location>
</feature>
<sequence length="976" mass="113130">MGVEVSDVEFVKARTDKREYRGIVLPNALEVLLISDPETDKAAASMDVRVGSFCDPEGLEGLAHFLEHMLFYASEKYPEEESYGKYITEHGGSTNATTSSESTNFYFDVNVDCSEEALDRFAQFFNKPLMSADATLREIKAVDSENKKNLLSDSCRMIQLEKHLSSKDHPYHKFSTGNWETLEIKPKEKGLDIRLELIKFYEESYSANLMHLVVYGKESLDNLQSLVESKFSDIRNIGREHFQFLGQPYSSEHLQILVKAVPITEGDVLRIKWQITPTLRYYKEGPCNYLSHLIGHEGEGSLFYVLKKLGWALSLVAGEAGANFEYSFFFVSIGLTDAGHEHIEDIIGLLFKYIRLLQNSRFPEWIFNEISAISKTQFHYQDKVPPISYVVSIASCMQFFPPEDWLVGGSLLSKFVPSRIQMILDELTPSKVRIFWESKKFDGSANLVEPWYGTPYSVEKVTPSMFQQWIEKAPNENLHLPKPNVFIPTDLTIKLVQEKVKVPIMLRKSSFSRLWYKPDTMFLTPKAYIIIDFNCPLANHTPDQEILTSLYVRLLLDYLNAFAYDADIAGLSYSIQQTVTGFQVRVAGFNDKLKILLDDIISQIEKFEVKLDRFSVLKESMTKEYQNYKFIQPCSQASYNCSMILEDQMWPWVENFEALSHLEADHLSEFAPKLLLRTFLEFYVAGNIEQSEAESIVKHIEDTLFNAPNSLCKPLFPSQYMSRRAVMLEKGLKYYHQTEGSNQKDENSALIQYIQTHQENVKLNVRLHLFSFVASQPAFHQLRTVEQLGYIVYLSTRNDYGVRGLEFVIQSTLKDPRHLDTRVDAFLTMFEKKIYEMPDAEFKRNVNALIDVKLEKFKNIWEESSFFWAEIWSGTLMFDRMEADVNAFILQLQVEALKKLTKEEFIDYFNQYIKVDAPKRKTLSVQVYGRNHYEEYKKIIQEEQSPKTYRIKDIFSFRRSRPLFSWSKGGSSHMEL</sequence>
<reference evidence="13" key="1">
    <citation type="journal article" date="2015" name="Nat. Genet.">
        <title>The pineapple genome and the evolution of CAM photosynthesis.</title>
        <authorList>
            <person name="Ming R."/>
            <person name="VanBuren R."/>
            <person name="Wai C.M."/>
            <person name="Tang H."/>
            <person name="Schatz M.C."/>
            <person name="Bowers J.E."/>
            <person name="Lyons E."/>
            <person name="Wang M.L."/>
            <person name="Chen J."/>
            <person name="Biggers E."/>
            <person name="Zhang J."/>
            <person name="Huang L."/>
            <person name="Zhang L."/>
            <person name="Miao W."/>
            <person name="Zhang J."/>
            <person name="Ye Z."/>
            <person name="Miao C."/>
            <person name="Lin Z."/>
            <person name="Wang H."/>
            <person name="Zhou H."/>
            <person name="Yim W.C."/>
            <person name="Priest H.D."/>
            <person name="Zheng C."/>
            <person name="Woodhouse M."/>
            <person name="Edger P.P."/>
            <person name="Guyot R."/>
            <person name="Guo H.B."/>
            <person name="Guo H."/>
            <person name="Zheng G."/>
            <person name="Singh R."/>
            <person name="Sharma A."/>
            <person name="Min X."/>
            <person name="Zheng Y."/>
            <person name="Lee H."/>
            <person name="Gurtowski J."/>
            <person name="Sedlazeck F.J."/>
            <person name="Harkess A."/>
            <person name="McKain M.R."/>
            <person name="Liao Z."/>
            <person name="Fang J."/>
            <person name="Liu J."/>
            <person name="Zhang X."/>
            <person name="Zhang Q."/>
            <person name="Hu W."/>
            <person name="Qin Y."/>
            <person name="Wang K."/>
            <person name="Chen L.Y."/>
            <person name="Shirley N."/>
            <person name="Lin Y.R."/>
            <person name="Liu L.Y."/>
            <person name="Hernandez A.G."/>
            <person name="Wright C.L."/>
            <person name="Bulone V."/>
            <person name="Tuskan G.A."/>
            <person name="Heath K."/>
            <person name="Zee F."/>
            <person name="Moore P.H."/>
            <person name="Sunkar R."/>
            <person name="Leebens-Mack J.H."/>
            <person name="Mockler T."/>
            <person name="Bennetzen J.L."/>
            <person name="Freeling M."/>
            <person name="Sankoff D."/>
            <person name="Paterson A.H."/>
            <person name="Zhu X."/>
            <person name="Yang X."/>
            <person name="Smith J.A."/>
            <person name="Cushman J.C."/>
            <person name="Paull R.E."/>
            <person name="Yu Q."/>
        </authorList>
    </citation>
    <scope>NUCLEOTIDE SEQUENCE [LARGE SCALE GENOMIC DNA]</scope>
    <source>
        <strain evidence="13">cv. F153</strain>
    </source>
</reference>
<dbReference type="GO" id="GO:0051603">
    <property type="term" value="P:proteolysis involved in protein catabolic process"/>
    <property type="evidence" value="ECO:0007669"/>
    <property type="project" value="TreeGrafter"/>
</dbReference>
<dbReference type="Pfam" id="PF22456">
    <property type="entry name" value="PqqF-like_C_4"/>
    <property type="match status" value="1"/>
</dbReference>
<evidence type="ECO:0000256" key="6">
    <source>
        <dbReference type="ARBA" id="ARBA00022833"/>
    </source>
</evidence>
<dbReference type="InterPro" id="IPR001431">
    <property type="entry name" value="Pept_M16_Zn_BS"/>
</dbReference>
<keyword evidence="4" id="KW-0479">Metal-binding</keyword>
<keyword evidence="5" id="KW-0378">Hydrolase</keyword>
<evidence type="ECO:0000256" key="4">
    <source>
        <dbReference type="ARBA" id="ARBA00022723"/>
    </source>
</evidence>
<dbReference type="PANTHER" id="PTHR43690:SF7">
    <property type="entry name" value="OS01G0779100 PROTEIN"/>
    <property type="match status" value="1"/>
</dbReference>
<dbReference type="GeneID" id="109712809"/>
<evidence type="ECO:0000313" key="13">
    <source>
        <dbReference type="Proteomes" id="UP000515123"/>
    </source>
</evidence>
<keyword evidence="3" id="KW-0645">Protease</keyword>
<dbReference type="GO" id="GO:0005829">
    <property type="term" value="C:cytosol"/>
    <property type="evidence" value="ECO:0007669"/>
    <property type="project" value="TreeGrafter"/>
</dbReference>
<dbReference type="FunFam" id="3.30.830.10:FF:000028">
    <property type="entry name" value="Insulin-degrading enzyme-like 1 peroxisomal"/>
    <property type="match status" value="1"/>
</dbReference>
<evidence type="ECO:0000313" key="14">
    <source>
        <dbReference type="RefSeq" id="XP_020092161.1"/>
    </source>
</evidence>
<dbReference type="AlphaFoldDB" id="A0A6P5F7K0"/>
<evidence type="ECO:0000256" key="7">
    <source>
        <dbReference type="ARBA" id="ARBA00023049"/>
    </source>
</evidence>
<dbReference type="GO" id="GO:0043171">
    <property type="term" value="P:peptide catabolic process"/>
    <property type="evidence" value="ECO:0007669"/>
    <property type="project" value="TreeGrafter"/>
</dbReference>
<gene>
    <name evidence="14" type="primary">LOC109712809</name>
</gene>
<dbReference type="GO" id="GO:0046872">
    <property type="term" value="F:metal ion binding"/>
    <property type="evidence" value="ECO:0007669"/>
    <property type="project" value="UniProtKB-KW"/>
</dbReference>
<evidence type="ECO:0000259" key="12">
    <source>
        <dbReference type="Pfam" id="PF22456"/>
    </source>
</evidence>
<dbReference type="InterPro" id="IPR050626">
    <property type="entry name" value="Peptidase_M16"/>
</dbReference>
<dbReference type="Pfam" id="PF05193">
    <property type="entry name" value="Peptidase_M16_C"/>
    <property type="match status" value="1"/>
</dbReference>
<evidence type="ECO:0000259" key="11">
    <source>
        <dbReference type="Pfam" id="PF16187"/>
    </source>
</evidence>
<organism evidence="13 14">
    <name type="scientific">Ananas comosus</name>
    <name type="common">Pineapple</name>
    <name type="synonym">Ananas ananas</name>
    <dbReference type="NCBI Taxonomy" id="4615"/>
    <lineage>
        <taxon>Eukaryota</taxon>
        <taxon>Viridiplantae</taxon>
        <taxon>Streptophyta</taxon>
        <taxon>Embryophyta</taxon>
        <taxon>Tracheophyta</taxon>
        <taxon>Spermatophyta</taxon>
        <taxon>Magnoliopsida</taxon>
        <taxon>Liliopsida</taxon>
        <taxon>Poales</taxon>
        <taxon>Bromeliaceae</taxon>
        <taxon>Bromelioideae</taxon>
        <taxon>Ananas</taxon>
    </lineage>
</organism>
<dbReference type="GO" id="GO:0005739">
    <property type="term" value="C:mitochondrion"/>
    <property type="evidence" value="ECO:0007669"/>
    <property type="project" value="TreeGrafter"/>
</dbReference>
<dbReference type="InterPro" id="IPR007863">
    <property type="entry name" value="Peptidase_M16_C"/>
</dbReference>
<dbReference type="PROSITE" id="PS00143">
    <property type="entry name" value="INSULINASE"/>
    <property type="match status" value="1"/>
</dbReference>
<dbReference type="Gramene" id="Aco028343.1.mrna1">
    <property type="protein sequence ID" value="Aco028343.1.mrna1"/>
    <property type="gene ID" value="Aco028343.1.path1"/>
</dbReference>
<reference evidence="14" key="2">
    <citation type="submission" date="2025-08" db="UniProtKB">
        <authorList>
            <consortium name="RefSeq"/>
        </authorList>
    </citation>
    <scope>IDENTIFICATION</scope>
    <source>
        <tissue evidence="14">Leaf</tissue>
    </source>
</reference>
<dbReference type="Gene3D" id="3.30.830.10">
    <property type="entry name" value="Metalloenzyme, LuxS/M16 peptidase-like"/>
    <property type="match status" value="4"/>
</dbReference>
<evidence type="ECO:0000259" key="10">
    <source>
        <dbReference type="Pfam" id="PF05193"/>
    </source>
</evidence>
<accession>A0A6P5F7K0</accession>
<evidence type="ECO:0000259" key="9">
    <source>
        <dbReference type="Pfam" id="PF00675"/>
    </source>
</evidence>
<evidence type="ECO:0000256" key="2">
    <source>
        <dbReference type="ARBA" id="ARBA00007261"/>
    </source>
</evidence>
<dbReference type="Proteomes" id="UP000515123">
    <property type="component" value="Linkage group 7"/>
</dbReference>
<dbReference type="FunFam" id="3.30.830.10:FF:000004">
    <property type="entry name" value="Putative insulin-degrading enzyme"/>
    <property type="match status" value="1"/>
</dbReference>
<dbReference type="InterPro" id="IPR011765">
    <property type="entry name" value="Pept_M16_N"/>
</dbReference>
<keyword evidence="13" id="KW-1185">Reference proteome</keyword>
<dbReference type="Pfam" id="PF16187">
    <property type="entry name" value="Peptidase_M16_M"/>
    <property type="match status" value="1"/>
</dbReference>